<dbReference type="AlphaFoldDB" id="A0AAV7LNV6"/>
<reference evidence="4" key="1">
    <citation type="journal article" date="2022" name="bioRxiv">
        <title>Sequencing and chromosome-scale assembly of the giantPleurodeles waltlgenome.</title>
        <authorList>
            <person name="Brown T."/>
            <person name="Elewa A."/>
            <person name="Iarovenko S."/>
            <person name="Subramanian E."/>
            <person name="Araus A.J."/>
            <person name="Petzold A."/>
            <person name="Susuki M."/>
            <person name="Suzuki K.-i.T."/>
            <person name="Hayashi T."/>
            <person name="Toyoda A."/>
            <person name="Oliveira C."/>
            <person name="Osipova E."/>
            <person name="Leigh N.D."/>
            <person name="Simon A."/>
            <person name="Yun M.H."/>
        </authorList>
    </citation>
    <scope>NUCLEOTIDE SEQUENCE</scope>
    <source>
        <strain evidence="4">20211129_DDA</strain>
        <tissue evidence="4">Liver</tissue>
    </source>
</reference>
<evidence type="ECO:0000256" key="1">
    <source>
        <dbReference type="SAM" id="MobiDB-lite"/>
    </source>
</evidence>
<feature type="domain" description="Transglutaminase-like" evidence="3">
    <location>
        <begin position="250"/>
        <end position="318"/>
    </location>
</feature>
<gene>
    <name evidence="4" type="ORF">NDU88_002286</name>
</gene>
<dbReference type="EMBL" id="JANPWB010000015">
    <property type="protein sequence ID" value="KAJ1089135.1"/>
    <property type="molecule type" value="Genomic_DNA"/>
</dbReference>
<comment type="caution">
    <text evidence="4">The sequence shown here is derived from an EMBL/GenBank/DDBJ whole genome shotgun (WGS) entry which is preliminary data.</text>
</comment>
<dbReference type="Proteomes" id="UP001066276">
    <property type="component" value="Chromosome 11"/>
</dbReference>
<dbReference type="InterPro" id="IPR052557">
    <property type="entry name" value="CAP/Cytokinesis_protein"/>
</dbReference>
<evidence type="ECO:0000259" key="3">
    <source>
        <dbReference type="SMART" id="SM00460"/>
    </source>
</evidence>
<feature type="region of interest" description="Disordered" evidence="1">
    <location>
        <begin position="130"/>
        <end position="156"/>
    </location>
</feature>
<evidence type="ECO:0000313" key="4">
    <source>
        <dbReference type="EMBL" id="KAJ1089135.1"/>
    </source>
</evidence>
<dbReference type="Pfam" id="PF01841">
    <property type="entry name" value="Transglut_core"/>
    <property type="match status" value="1"/>
</dbReference>
<evidence type="ECO:0000256" key="2">
    <source>
        <dbReference type="SAM" id="Phobius"/>
    </source>
</evidence>
<keyword evidence="2" id="KW-1133">Transmembrane helix</keyword>
<keyword evidence="2" id="KW-0472">Membrane</keyword>
<feature type="compositionally biased region" description="Basic and acidic residues" evidence="1">
    <location>
        <begin position="40"/>
        <end position="60"/>
    </location>
</feature>
<keyword evidence="2" id="KW-0812">Transmembrane</keyword>
<dbReference type="SUPFAM" id="SSF54001">
    <property type="entry name" value="Cysteine proteinases"/>
    <property type="match status" value="1"/>
</dbReference>
<dbReference type="SMART" id="SM00460">
    <property type="entry name" value="TGc"/>
    <property type="match status" value="1"/>
</dbReference>
<feature type="transmembrane region" description="Helical" evidence="2">
    <location>
        <begin position="9"/>
        <end position="27"/>
    </location>
</feature>
<feature type="region of interest" description="Disordered" evidence="1">
    <location>
        <begin position="40"/>
        <end position="80"/>
    </location>
</feature>
<proteinExistence type="predicted"/>
<dbReference type="Gene3D" id="3.10.620.30">
    <property type="match status" value="1"/>
</dbReference>
<accession>A0AAV7LNV6</accession>
<sequence>MALHHRLKLWEKILLGIFCFPLLPFYFCYLCCKGAEEEDKEGHQDERNMERGTMDQRQDNSELQAGRGSEHKGRKVQNDSLVLHRNKVNAKIHHEAETASDTSQDIQGCQVSFDMQPKITTPQFLKKLSFGKGKQKKSSLRGTDNKGFQGNESTKKQDQKILDSKYAYPWDQSSLKSLDIDLKKFERLDAYASRVDVTGSVETLLEILLKEAHTELEKIRAIFIWICHHIEYDVVGFHNKGARSGDAKDVLQSRKGVCAGYAGLFQQMCRLTGIQCEEISGYAKGYGYRIGKKFSGDPDHAWNAVHLKGRWHLLDSTWAAGNVDGNCAHFKFEFNEFYFLTHPALFIEHHFPEDKDWQLLSPPLSLKQFENNIRHEPAFYDVGLLTSYPETPTVKTVNGKLVISMKGRYPTLFMFTLNETERRGLMTLEKCGMKLEVYPQETGTHRLQIFAKPFNCSSDQHATVLEYVVECSSVDKRLKIPKELTNPVGPSWLTEQKGFLQPSHPDPIIHADDGRVSVSFTLKEDLDLFATLHTDEMTVTEDIKRKHIFTWQHENRVLFKVQLPQAGTFVMNIYSKPEMDKGNSYSFALNYLLSCTNTAVKWPVFPLKYTSWLRHYELVEPTAGVLPANRNVRFKLKVPGVNIVFVNDIKKGPLTLSDNGYWEGSFNTAGCKDVNIMVEESPNRNYYMTLLNYQVEHP</sequence>
<dbReference type="InterPro" id="IPR038765">
    <property type="entry name" value="Papain-like_cys_pep_sf"/>
</dbReference>
<organism evidence="4 5">
    <name type="scientific">Pleurodeles waltl</name>
    <name type="common">Iberian ribbed newt</name>
    <dbReference type="NCBI Taxonomy" id="8319"/>
    <lineage>
        <taxon>Eukaryota</taxon>
        <taxon>Metazoa</taxon>
        <taxon>Chordata</taxon>
        <taxon>Craniata</taxon>
        <taxon>Vertebrata</taxon>
        <taxon>Euteleostomi</taxon>
        <taxon>Amphibia</taxon>
        <taxon>Batrachia</taxon>
        <taxon>Caudata</taxon>
        <taxon>Salamandroidea</taxon>
        <taxon>Salamandridae</taxon>
        <taxon>Pleurodelinae</taxon>
        <taxon>Pleurodeles</taxon>
    </lineage>
</organism>
<dbReference type="PANTHER" id="PTHR46333">
    <property type="entry name" value="CYTOKINESIS PROTEIN 3"/>
    <property type="match status" value="1"/>
</dbReference>
<evidence type="ECO:0000313" key="5">
    <source>
        <dbReference type="Proteomes" id="UP001066276"/>
    </source>
</evidence>
<name>A0AAV7LNV6_PLEWA</name>
<keyword evidence="5" id="KW-1185">Reference proteome</keyword>
<dbReference type="GO" id="GO:0005737">
    <property type="term" value="C:cytoplasm"/>
    <property type="evidence" value="ECO:0007669"/>
    <property type="project" value="TreeGrafter"/>
</dbReference>
<dbReference type="InterPro" id="IPR056564">
    <property type="entry name" value="Ig-like_KY"/>
</dbReference>
<dbReference type="GO" id="GO:0007517">
    <property type="term" value="P:muscle organ development"/>
    <property type="evidence" value="ECO:0007669"/>
    <property type="project" value="TreeGrafter"/>
</dbReference>
<dbReference type="PANTHER" id="PTHR46333:SF3">
    <property type="entry name" value="KYPHOSCOLIOSIS PEPTIDASE"/>
    <property type="match status" value="1"/>
</dbReference>
<protein>
    <recommendedName>
        <fullName evidence="3">Transglutaminase-like domain-containing protein</fullName>
    </recommendedName>
</protein>
<dbReference type="GO" id="GO:0007528">
    <property type="term" value="P:neuromuscular junction development"/>
    <property type="evidence" value="ECO:0007669"/>
    <property type="project" value="TreeGrafter"/>
</dbReference>
<dbReference type="Pfam" id="PF23265">
    <property type="entry name" value="Ig-like_KY"/>
    <property type="match status" value="2"/>
</dbReference>
<dbReference type="InterPro" id="IPR002931">
    <property type="entry name" value="Transglutaminase-like"/>
</dbReference>